<accession>A0A7I8VZT7</accession>
<dbReference type="PANTHER" id="PTHR47765:SF2">
    <property type="entry name" value="EXONUCLEASE MUT-7 HOMOLOG"/>
    <property type="match status" value="1"/>
</dbReference>
<dbReference type="Proteomes" id="UP000549394">
    <property type="component" value="Unassembled WGS sequence"/>
</dbReference>
<comment type="caution">
    <text evidence="4">The sequence shown here is derived from an EMBL/GenBank/DDBJ whole genome shotgun (WGS) entry which is preliminary data.</text>
</comment>
<dbReference type="GO" id="GO:0006139">
    <property type="term" value="P:nucleobase-containing compound metabolic process"/>
    <property type="evidence" value="ECO:0007669"/>
    <property type="project" value="InterPro"/>
</dbReference>
<dbReference type="Pfam" id="PF01612">
    <property type="entry name" value="DNA_pol_A_exo1"/>
    <property type="match status" value="1"/>
</dbReference>
<proteinExistence type="predicted"/>
<reference evidence="4 5" key="1">
    <citation type="submission" date="2020-08" db="EMBL/GenBank/DDBJ databases">
        <authorList>
            <person name="Hejnol A."/>
        </authorList>
    </citation>
    <scope>NUCLEOTIDE SEQUENCE [LARGE SCALE GENOMIC DNA]</scope>
</reference>
<dbReference type="InterPro" id="IPR012337">
    <property type="entry name" value="RNaseH-like_sf"/>
</dbReference>
<evidence type="ECO:0000259" key="2">
    <source>
        <dbReference type="Pfam" id="PF01612"/>
    </source>
</evidence>
<keyword evidence="5" id="KW-1185">Reference proteome</keyword>
<dbReference type="GO" id="GO:0003676">
    <property type="term" value="F:nucleic acid binding"/>
    <property type="evidence" value="ECO:0007669"/>
    <property type="project" value="InterPro"/>
</dbReference>
<dbReference type="EMBL" id="CAJFCJ010000014">
    <property type="protein sequence ID" value="CAD5121311.1"/>
    <property type="molecule type" value="Genomic_DNA"/>
</dbReference>
<name>A0A7I8VZT7_9ANNE</name>
<evidence type="ECO:0000313" key="5">
    <source>
        <dbReference type="Proteomes" id="UP000549394"/>
    </source>
</evidence>
<dbReference type="Gene3D" id="3.30.420.10">
    <property type="entry name" value="Ribonuclease H-like superfamily/Ribonuclease H"/>
    <property type="match status" value="1"/>
</dbReference>
<evidence type="ECO:0000313" key="4">
    <source>
        <dbReference type="EMBL" id="CAD5121311.1"/>
    </source>
</evidence>
<feature type="domain" description="3'-5' exonuclease" evidence="2">
    <location>
        <begin position="480"/>
        <end position="673"/>
    </location>
</feature>
<feature type="region of interest" description="Disordered" evidence="1">
    <location>
        <begin position="1"/>
        <end position="31"/>
    </location>
</feature>
<dbReference type="SUPFAM" id="SSF53098">
    <property type="entry name" value="Ribonuclease H-like"/>
    <property type="match status" value="1"/>
</dbReference>
<dbReference type="PANTHER" id="PTHR47765">
    <property type="entry name" value="3'-5' EXONUCLEASE DOMAIN-CONTAINING PROTEIN"/>
    <property type="match status" value="1"/>
</dbReference>
<organism evidence="4 5">
    <name type="scientific">Dimorphilus gyrociliatus</name>
    <dbReference type="NCBI Taxonomy" id="2664684"/>
    <lineage>
        <taxon>Eukaryota</taxon>
        <taxon>Metazoa</taxon>
        <taxon>Spiralia</taxon>
        <taxon>Lophotrochozoa</taxon>
        <taxon>Annelida</taxon>
        <taxon>Polychaeta</taxon>
        <taxon>Polychaeta incertae sedis</taxon>
        <taxon>Dinophilidae</taxon>
        <taxon>Dimorphilus</taxon>
    </lineage>
</organism>
<dbReference type="Pfam" id="PF01927">
    <property type="entry name" value="Mut7-C"/>
    <property type="match status" value="1"/>
</dbReference>
<dbReference type="GO" id="GO:0008408">
    <property type="term" value="F:3'-5' exonuclease activity"/>
    <property type="evidence" value="ECO:0007669"/>
    <property type="project" value="InterPro"/>
</dbReference>
<evidence type="ECO:0000259" key="3">
    <source>
        <dbReference type="Pfam" id="PF01927"/>
    </source>
</evidence>
<dbReference type="InterPro" id="IPR002562">
    <property type="entry name" value="3'-5'_exonuclease_dom"/>
</dbReference>
<gene>
    <name evidence="4" type="ORF">DGYR_LOCUS9280</name>
</gene>
<evidence type="ECO:0000256" key="1">
    <source>
        <dbReference type="SAM" id="MobiDB-lite"/>
    </source>
</evidence>
<dbReference type="InterPro" id="IPR036397">
    <property type="entry name" value="RNaseH_sf"/>
</dbReference>
<protein>
    <submittedName>
        <fullName evidence="4">DgyrCDS9838</fullName>
    </submittedName>
</protein>
<dbReference type="InterPro" id="IPR002782">
    <property type="entry name" value="Mut7-C_RNAse_dom"/>
</dbReference>
<sequence>MSSKKLGKISGRGSGGSARQQNEPKKTLPRFIPAGYEMDEELEKYSPEAPFHHGFSNLSEVPYVLEKAELCSDDDSVESLAGFSFGNYLQSDNSKERNSNEEVLDAQEFLSPLNRLIHDYKRITGKRKYPENLEQLQEEIGRTDNVTNNEWVRKILEIWGTDRKNFSEQKLTNLLNKCFQEVVNPYSTAIYLFYNALQPGQNRNKYKKYLNRSIQEKAFLFTLKCRVVLHKIVKSFDLANSNNLFLIPHINVLLKSERFVDAAFSISSLKLHSHFDIMEVCLPLLCQDKINVVEKYCARNALQQEQFLKLLDRLCDPRINAFCIPTTLSFSEVTKSDRLQCKSLIKLAIRLAKLFEIDINRCENILNSSKLKALGYLMYRYFVEKSLQTVSNFRDLCESTLEGGSLYLKENFINKLSYYDYFEAAYWTKRLGVTEDAVPQSVWRYVDQIDSDNENNFSDDSINNEDYLNLQISTDRIILISKKHEFLDALRALSKPGNIIGIDAEWRPTLTFSGSSPRMALLQLALIDRVFLFDMLALVDSLDDICWRLFSEKIFLNEQTIKLGFSISGDFTMLVQTIPALKYDLELSKNVVDILTLRDNLTKVAPNFFIQSEQQKYNSNLKGLSELTNFILGKPLNKNEQASNWEKRPLTKRQLYYAALDAHCLIDVYIQLKSACLERGLNFDALHCISIFHFDGQKKTKSQRTRDRFKEKLKSEQTVTDKQVPEVGEKKTEWISPQELRVVVDSMLAGLGRELRKIGIDAMIIENNHKAHYECAEIALKDNRIVLTSGSPFLSLRSQLGEKLVFNIATCKLTDQVNLVVNHFKVKVSIGDIFSRCVICNGDKYMFVRPEQLIKAKEMNDKKKSCEREKSPRLRKYGSIYRTKKEILRAKSKKIRFDELNYESLCVGNGVPIQLNTISTHKLKEVKELYICCTCGKVYWEGVHYADTCSKFSQILNNHKDS</sequence>
<dbReference type="AlphaFoldDB" id="A0A7I8VZT7"/>
<feature type="domain" description="Mut7-C RNAse" evidence="3">
    <location>
        <begin position="741"/>
        <end position="843"/>
    </location>
</feature>
<dbReference type="OrthoDB" id="18193at2759"/>
<dbReference type="InterPro" id="IPR052408">
    <property type="entry name" value="Exonuclease_MUT-7-like"/>
</dbReference>